<dbReference type="GO" id="GO:0006235">
    <property type="term" value="P:dTTP biosynthetic process"/>
    <property type="evidence" value="ECO:0007669"/>
    <property type="project" value="UniProtKB-UniRule"/>
</dbReference>
<feature type="binding site" evidence="1">
    <location>
        <position position="55"/>
    </location>
    <ligand>
        <name>FAD</name>
        <dbReference type="ChEBI" id="CHEBI:57692"/>
        <note>ligand shared between neighboring subunits</note>
    </ligand>
</feature>
<dbReference type="Gene3D" id="3.30.1360.170">
    <property type="match status" value="1"/>
</dbReference>
<gene>
    <name evidence="1" type="primary">thyX</name>
    <name evidence="3" type="ORF">DSO09_06200</name>
    <name evidence="2" type="ORF">EF809_03330</name>
</gene>
<dbReference type="GO" id="GO:0050660">
    <property type="term" value="F:flavin adenine dinucleotide binding"/>
    <property type="evidence" value="ECO:0007669"/>
    <property type="project" value="UniProtKB-UniRule"/>
</dbReference>
<dbReference type="EMBL" id="RXIH01000027">
    <property type="protein sequence ID" value="RZN56224.1"/>
    <property type="molecule type" value="Genomic_DNA"/>
</dbReference>
<feature type="binding site" evidence="1">
    <location>
        <position position="167"/>
    </location>
    <ligand>
        <name>dUMP</name>
        <dbReference type="ChEBI" id="CHEBI:246422"/>
        <note>ligand shared between dimeric partners</note>
    </ligand>
</feature>
<comment type="catalytic activity">
    <reaction evidence="1">
        <text>dUMP + (6R)-5,10-methylene-5,6,7,8-tetrahydrofolate + NADPH + H(+) = dTMP + (6S)-5,6,7,8-tetrahydrofolate + NADP(+)</text>
        <dbReference type="Rhea" id="RHEA:29043"/>
        <dbReference type="ChEBI" id="CHEBI:15378"/>
        <dbReference type="ChEBI" id="CHEBI:15636"/>
        <dbReference type="ChEBI" id="CHEBI:57453"/>
        <dbReference type="ChEBI" id="CHEBI:57783"/>
        <dbReference type="ChEBI" id="CHEBI:58349"/>
        <dbReference type="ChEBI" id="CHEBI:63528"/>
        <dbReference type="ChEBI" id="CHEBI:246422"/>
        <dbReference type="EC" id="2.1.1.148"/>
    </reaction>
</comment>
<feature type="binding site" evidence="1">
    <location>
        <position position="87"/>
    </location>
    <ligand>
        <name>FAD</name>
        <dbReference type="ChEBI" id="CHEBI:57692"/>
        <note>ligand shared between neighboring subunits</note>
    </ligand>
</feature>
<dbReference type="AlphaFoldDB" id="A0A523B9Z8"/>
<proteinExistence type="inferred from homology"/>
<keyword evidence="1" id="KW-0521">NADP</keyword>
<dbReference type="Pfam" id="PF02511">
    <property type="entry name" value="Thy1"/>
    <property type="match status" value="1"/>
</dbReference>
<keyword evidence="1" id="KW-0545">Nucleotide biosynthesis</keyword>
<protein>
    <recommendedName>
        <fullName evidence="1">Flavin-dependent thymidylate synthase</fullName>
        <shortName evidence="1">FDTS</shortName>
        <ecNumber evidence="1">2.1.1.148</ecNumber>
    </recommendedName>
    <alternativeName>
        <fullName evidence="1">FAD-dependent thymidylate synthase</fullName>
    </alternativeName>
    <alternativeName>
        <fullName evidence="1">Thymidylate synthase ThyX</fullName>
        <shortName evidence="1">TS</shortName>
        <shortName evidence="1">TSase</shortName>
    </alternativeName>
</protein>
<dbReference type="PANTHER" id="PTHR34934">
    <property type="entry name" value="FLAVIN-DEPENDENT THYMIDYLATE SYNTHASE"/>
    <property type="match status" value="1"/>
</dbReference>
<keyword evidence="1 3" id="KW-0808">Transferase</keyword>
<comment type="function">
    <text evidence="1">Catalyzes the reductive methylation of 2'-deoxyuridine-5'-monophosphate (dUMP) to 2'-deoxythymidine-5'-monophosphate (dTMP) while utilizing 5,10-methylenetetrahydrofolate (mTHF) as the methyl donor, and NADPH and FADH(2) as the reductant.</text>
</comment>
<keyword evidence="1" id="KW-0285">Flavoprotein</keyword>
<feature type="binding site" evidence="1">
    <location>
        <begin position="76"/>
        <end position="79"/>
    </location>
    <ligand>
        <name>dUMP</name>
        <dbReference type="ChEBI" id="CHEBI:246422"/>
        <note>ligand shared between dimeric partners</note>
    </ligand>
</feature>
<dbReference type="GO" id="GO:0004799">
    <property type="term" value="F:thymidylate synthase activity"/>
    <property type="evidence" value="ECO:0007669"/>
    <property type="project" value="TreeGrafter"/>
</dbReference>
<evidence type="ECO:0000313" key="2">
    <source>
        <dbReference type="EMBL" id="RZN56224.1"/>
    </source>
</evidence>
<feature type="binding site" evidence="1">
    <location>
        <begin position="79"/>
        <end position="81"/>
    </location>
    <ligand>
        <name>FAD</name>
        <dbReference type="ChEBI" id="CHEBI:57692"/>
        <note>ligand shared between neighboring subunits</note>
    </ligand>
</feature>
<feature type="active site" description="Involved in ionization of N3 of dUMP, leading to its activation" evidence="1">
    <location>
        <position position="167"/>
    </location>
</feature>
<feature type="binding site" evidence="1">
    <location>
        <begin position="156"/>
        <end position="158"/>
    </location>
    <ligand>
        <name>FAD</name>
        <dbReference type="ChEBI" id="CHEBI:57692"/>
        <note>ligand shared between neighboring subunits</note>
    </ligand>
</feature>
<keyword evidence="1 3" id="KW-0489">Methyltransferase</keyword>
<accession>A0A523B9Z8</accession>
<dbReference type="Proteomes" id="UP000317265">
    <property type="component" value="Unassembled WGS sequence"/>
</dbReference>
<dbReference type="GO" id="GO:0006231">
    <property type="term" value="P:dTMP biosynthetic process"/>
    <property type="evidence" value="ECO:0007669"/>
    <property type="project" value="UniProtKB-UniRule"/>
</dbReference>
<name>A0A523B9Z8_9CREN</name>
<reference evidence="3 5" key="1">
    <citation type="journal article" date="2019" name="Nat. Microbiol.">
        <title>Expanding anaerobic alkane metabolism in the domain of Archaea.</title>
        <authorList>
            <person name="Wang Y."/>
            <person name="Wegener G."/>
            <person name="Hou J."/>
            <person name="Wang F."/>
            <person name="Xiao X."/>
        </authorList>
    </citation>
    <scope>NUCLEOTIDE SEQUENCE [LARGE SCALE GENOMIC DNA]</scope>
    <source>
        <strain evidence="3">WYZ-LMO11</strain>
    </source>
</reference>
<dbReference type="GO" id="GO:0032259">
    <property type="term" value="P:methylation"/>
    <property type="evidence" value="ECO:0007669"/>
    <property type="project" value="UniProtKB-KW"/>
</dbReference>
<dbReference type="UniPathway" id="UPA00575"/>
<evidence type="ECO:0000256" key="1">
    <source>
        <dbReference type="HAMAP-Rule" id="MF_01408"/>
    </source>
</evidence>
<dbReference type="CDD" id="cd20175">
    <property type="entry name" value="ThyX"/>
    <property type="match status" value="1"/>
</dbReference>
<keyword evidence="1" id="KW-0274">FAD</keyword>
<feature type="binding site" evidence="1">
    <location>
        <position position="162"/>
    </location>
    <ligand>
        <name>FAD</name>
        <dbReference type="ChEBI" id="CHEBI:57692"/>
        <note>ligand shared between neighboring subunits</note>
    </ligand>
</feature>
<dbReference type="InterPro" id="IPR003669">
    <property type="entry name" value="Thymidylate_synthase_ThyX"/>
</dbReference>
<feature type="binding site" description="in other chain" evidence="1">
    <location>
        <begin position="87"/>
        <end position="91"/>
    </location>
    <ligand>
        <name>dUMP</name>
        <dbReference type="ChEBI" id="CHEBI:246422"/>
        <note>ligand shared between dimeric partners</note>
    </ligand>
</feature>
<comment type="cofactor">
    <cofactor evidence="1">
        <name>FAD</name>
        <dbReference type="ChEBI" id="CHEBI:57692"/>
    </cofactor>
    <text evidence="1">Binds 4 FAD per tetramer. Each FAD binding site is formed by three monomers.</text>
</comment>
<comment type="pathway">
    <text evidence="1">Pyrimidine metabolism; dTTP biosynthesis.</text>
</comment>
<dbReference type="EMBL" id="QNVI01000064">
    <property type="protein sequence ID" value="TDA37769.1"/>
    <property type="molecule type" value="Genomic_DNA"/>
</dbReference>
<comment type="subunit">
    <text evidence="1">Homotetramer.</text>
</comment>
<evidence type="ECO:0000313" key="4">
    <source>
        <dbReference type="Proteomes" id="UP000316080"/>
    </source>
</evidence>
<dbReference type="InterPro" id="IPR036098">
    <property type="entry name" value="Thymidylate_synthase_ThyX_sf"/>
</dbReference>
<sequence>MKVTLLTHTPNPEKVIAIAARQCYSRLSAIEIAENIKEEDIERMIKIIMEKGHFSVLEHAYFTFAIEGVSRVCTHQLVRHRIASYSQQSQRHVKIEEDFIIPDTIKENEKAKEIFNETLELCRRNYKKLIEMGIPIEDARYILPQASPTKIIVTMNARALLNFFELRCCLMAQWEIRRVAEEMLSLVKKVAPHVFERAGPFCVTRNICPEKKYDCPKWIEIHKLSR</sequence>
<dbReference type="EC" id="2.1.1.148" evidence="1"/>
<comment type="similarity">
    <text evidence="1">Belongs to the thymidylate synthase ThyX family.</text>
</comment>
<dbReference type="GO" id="GO:0050797">
    <property type="term" value="F:thymidylate synthase (FAD) activity"/>
    <property type="evidence" value="ECO:0007669"/>
    <property type="project" value="UniProtKB-UniRule"/>
</dbReference>
<dbReference type="HAMAP" id="MF_01408">
    <property type="entry name" value="ThyX"/>
    <property type="match status" value="1"/>
</dbReference>
<feature type="binding site" description="in other chain" evidence="1">
    <location>
        <position position="140"/>
    </location>
    <ligand>
        <name>dUMP</name>
        <dbReference type="ChEBI" id="CHEBI:246422"/>
        <note>ligand shared between dimeric partners</note>
    </ligand>
</feature>
<organism evidence="3 5">
    <name type="scientific">Thermoproteota archaeon</name>
    <dbReference type="NCBI Taxonomy" id="2056631"/>
    <lineage>
        <taxon>Archaea</taxon>
        <taxon>Thermoproteota</taxon>
    </lineage>
</organism>
<dbReference type="Proteomes" id="UP000316080">
    <property type="component" value="Unassembled WGS sequence"/>
</dbReference>
<dbReference type="PROSITE" id="PS51331">
    <property type="entry name" value="THYX"/>
    <property type="match status" value="1"/>
</dbReference>
<evidence type="ECO:0000313" key="3">
    <source>
        <dbReference type="EMBL" id="TDA37769.1"/>
    </source>
</evidence>
<dbReference type="GO" id="GO:0070402">
    <property type="term" value="F:NADPH binding"/>
    <property type="evidence" value="ECO:0007669"/>
    <property type="project" value="TreeGrafter"/>
</dbReference>
<evidence type="ECO:0000313" key="5">
    <source>
        <dbReference type="Proteomes" id="UP000317265"/>
    </source>
</evidence>
<dbReference type="SUPFAM" id="SSF69796">
    <property type="entry name" value="Thymidylate synthase-complementing protein Thy1"/>
    <property type="match status" value="1"/>
</dbReference>
<comment type="caution">
    <text evidence="3">The sequence shown here is derived from an EMBL/GenBank/DDBJ whole genome shotgun (WGS) entry which is preliminary data.</text>
</comment>
<dbReference type="PANTHER" id="PTHR34934:SF1">
    <property type="entry name" value="FLAVIN-DEPENDENT THYMIDYLATE SYNTHASE"/>
    <property type="match status" value="1"/>
</dbReference>
<dbReference type="NCBIfam" id="TIGR02170">
    <property type="entry name" value="thyX"/>
    <property type="match status" value="1"/>
</dbReference>
<reference evidence="2 4" key="2">
    <citation type="journal article" date="2019" name="Nat. Microbiol.">
        <title>Wide diversity of methane and short-chain alkane metabolisms in uncultured archaea.</title>
        <authorList>
            <person name="Borrel G."/>
            <person name="Adam P.S."/>
            <person name="McKay L.J."/>
            <person name="Chen L.X."/>
            <person name="Sierra-Garcia I.N."/>
            <person name="Sieber C.M."/>
            <person name="Letourneur Q."/>
            <person name="Ghozlane A."/>
            <person name="Andersen G.L."/>
            <person name="Li W.J."/>
            <person name="Hallam S.J."/>
            <person name="Muyzer G."/>
            <person name="de Oliveira V.M."/>
            <person name="Inskeep W.P."/>
            <person name="Banfield J.F."/>
            <person name="Gribaldo S."/>
        </authorList>
    </citation>
    <scope>NUCLEOTIDE SEQUENCE [LARGE SCALE GENOMIC DNA]</scope>
    <source>
        <strain evidence="2">Verst-YHS</strain>
    </source>
</reference>